<dbReference type="Proteomes" id="UP000708208">
    <property type="component" value="Unassembled WGS sequence"/>
</dbReference>
<feature type="non-terminal residue" evidence="1">
    <location>
        <position position="1"/>
    </location>
</feature>
<dbReference type="EMBL" id="CAJVCH010019895">
    <property type="protein sequence ID" value="CAG7687846.1"/>
    <property type="molecule type" value="Genomic_DNA"/>
</dbReference>
<reference evidence="1" key="1">
    <citation type="submission" date="2021-06" db="EMBL/GenBank/DDBJ databases">
        <authorList>
            <person name="Hodson N. C."/>
            <person name="Mongue J. A."/>
            <person name="Jaron S. K."/>
        </authorList>
    </citation>
    <scope>NUCLEOTIDE SEQUENCE</scope>
</reference>
<evidence type="ECO:0000313" key="1">
    <source>
        <dbReference type="EMBL" id="CAG7687846.1"/>
    </source>
</evidence>
<proteinExistence type="predicted"/>
<name>A0A8J2J7M6_9HEXA</name>
<keyword evidence="2" id="KW-1185">Reference proteome</keyword>
<sequence length="12" mass="1429">NPCILFDGWFCN</sequence>
<gene>
    <name evidence="1" type="ORF">AFUS01_LOCUS3317</name>
</gene>
<comment type="caution">
    <text evidence="1">The sequence shown here is derived from an EMBL/GenBank/DDBJ whole genome shotgun (WGS) entry which is preliminary data.</text>
</comment>
<organism evidence="1 2">
    <name type="scientific">Allacma fusca</name>
    <dbReference type="NCBI Taxonomy" id="39272"/>
    <lineage>
        <taxon>Eukaryota</taxon>
        <taxon>Metazoa</taxon>
        <taxon>Ecdysozoa</taxon>
        <taxon>Arthropoda</taxon>
        <taxon>Hexapoda</taxon>
        <taxon>Collembola</taxon>
        <taxon>Symphypleona</taxon>
        <taxon>Sminthuridae</taxon>
        <taxon>Allacma</taxon>
    </lineage>
</organism>
<accession>A0A8J2J7M6</accession>
<protein>
    <submittedName>
        <fullName evidence="1">Uncharacterized protein</fullName>
    </submittedName>
</protein>
<evidence type="ECO:0000313" key="2">
    <source>
        <dbReference type="Proteomes" id="UP000708208"/>
    </source>
</evidence>